<keyword evidence="8" id="KW-1185">Reference proteome</keyword>
<keyword evidence="4 5" id="KW-0472">Membrane</keyword>
<feature type="domain" description="Cation efflux protein transmembrane" evidence="6">
    <location>
        <begin position="64"/>
        <end position="277"/>
    </location>
</feature>
<dbReference type="InterPro" id="IPR002524">
    <property type="entry name" value="Cation_efflux"/>
</dbReference>
<organism evidence="7 8">
    <name type="scientific">Bradyrhizobium niftali</name>
    <dbReference type="NCBI Taxonomy" id="2560055"/>
    <lineage>
        <taxon>Bacteria</taxon>
        <taxon>Pseudomonadati</taxon>
        <taxon>Pseudomonadota</taxon>
        <taxon>Alphaproteobacteria</taxon>
        <taxon>Hyphomicrobiales</taxon>
        <taxon>Nitrobacteraceae</taxon>
        <taxon>Bradyrhizobium</taxon>
    </lineage>
</organism>
<dbReference type="InterPro" id="IPR058533">
    <property type="entry name" value="Cation_efflux_TM"/>
</dbReference>
<evidence type="ECO:0000256" key="4">
    <source>
        <dbReference type="ARBA" id="ARBA00023136"/>
    </source>
</evidence>
<feature type="transmembrane region" description="Helical" evidence="5">
    <location>
        <begin position="64"/>
        <end position="88"/>
    </location>
</feature>
<name>A0A4Y9LSL6_9BRAD</name>
<evidence type="ECO:0000313" key="7">
    <source>
        <dbReference type="EMBL" id="TFV45939.1"/>
    </source>
</evidence>
<gene>
    <name evidence="7" type="ORF">E4K65_22965</name>
</gene>
<dbReference type="InterPro" id="IPR027469">
    <property type="entry name" value="Cation_efflux_TMD_sf"/>
</dbReference>
<evidence type="ECO:0000313" key="8">
    <source>
        <dbReference type="Proteomes" id="UP000297966"/>
    </source>
</evidence>
<dbReference type="GO" id="GO:0005385">
    <property type="term" value="F:zinc ion transmembrane transporter activity"/>
    <property type="evidence" value="ECO:0007669"/>
    <property type="project" value="TreeGrafter"/>
</dbReference>
<dbReference type="InterPro" id="IPR050681">
    <property type="entry name" value="CDF/SLC30A"/>
</dbReference>
<comment type="subcellular location">
    <subcellularLocation>
        <location evidence="1">Membrane</location>
        <topology evidence="1">Multi-pass membrane protein</topology>
    </subcellularLocation>
</comment>
<dbReference type="GO" id="GO:0005886">
    <property type="term" value="C:plasma membrane"/>
    <property type="evidence" value="ECO:0007669"/>
    <property type="project" value="TreeGrafter"/>
</dbReference>
<keyword evidence="2 5" id="KW-0812">Transmembrane</keyword>
<evidence type="ECO:0000256" key="1">
    <source>
        <dbReference type="ARBA" id="ARBA00004141"/>
    </source>
</evidence>
<dbReference type="NCBIfam" id="TIGR01297">
    <property type="entry name" value="CDF"/>
    <property type="match status" value="1"/>
</dbReference>
<dbReference type="SUPFAM" id="SSF161111">
    <property type="entry name" value="Cation efflux protein transmembrane domain-like"/>
    <property type="match status" value="1"/>
</dbReference>
<dbReference type="Pfam" id="PF01545">
    <property type="entry name" value="Cation_efflux"/>
    <property type="match status" value="1"/>
</dbReference>
<evidence type="ECO:0000256" key="5">
    <source>
        <dbReference type="SAM" id="Phobius"/>
    </source>
</evidence>
<feature type="transmembrane region" description="Helical" evidence="5">
    <location>
        <begin position="94"/>
        <end position="112"/>
    </location>
</feature>
<feature type="transmembrane region" description="Helical" evidence="5">
    <location>
        <begin position="132"/>
        <end position="150"/>
    </location>
</feature>
<feature type="transmembrane region" description="Helical" evidence="5">
    <location>
        <begin position="228"/>
        <end position="249"/>
    </location>
</feature>
<dbReference type="PANTHER" id="PTHR11562:SF40">
    <property type="entry name" value="CATION EFFLUX SYSTEM PROTEIN"/>
    <property type="match status" value="1"/>
</dbReference>
<protein>
    <submittedName>
        <fullName evidence="7">Cation transporter</fullName>
    </submittedName>
</protein>
<dbReference type="PANTHER" id="PTHR11562">
    <property type="entry name" value="CATION EFFLUX PROTEIN/ ZINC TRANSPORTER"/>
    <property type="match status" value="1"/>
</dbReference>
<evidence type="ECO:0000256" key="3">
    <source>
        <dbReference type="ARBA" id="ARBA00022989"/>
    </source>
</evidence>
<dbReference type="AlphaFoldDB" id="A0A4Y9LSL6"/>
<evidence type="ECO:0000256" key="2">
    <source>
        <dbReference type="ARBA" id="ARBA00022692"/>
    </source>
</evidence>
<reference evidence="7 8" key="1">
    <citation type="submission" date="2019-03" db="EMBL/GenBank/DDBJ databases">
        <title>Bradyrhizobium diversity isolated from nodules of Chamaecrista fasciculata.</title>
        <authorList>
            <person name="Klepa M.S."/>
            <person name="Urquiaga M.O."/>
            <person name="Hungria M."/>
            <person name="Delamuta J.R."/>
        </authorList>
    </citation>
    <scope>NUCLEOTIDE SEQUENCE [LARGE SCALE GENOMIC DNA]</scope>
    <source>
        <strain evidence="7 8">CNPSo 3448</strain>
    </source>
</reference>
<comment type="caution">
    <text evidence="7">The sequence shown here is derived from an EMBL/GenBank/DDBJ whole genome shotgun (WGS) entry which is preliminary data.</text>
</comment>
<dbReference type="NCBIfam" id="NF033827">
    <property type="entry name" value="CDF_efflux_DmeF"/>
    <property type="match status" value="1"/>
</dbReference>
<accession>A0A4Y9LSL6</accession>
<dbReference type="OrthoDB" id="271709at2"/>
<feature type="transmembrane region" description="Helical" evidence="5">
    <location>
        <begin position="255"/>
        <end position="277"/>
    </location>
</feature>
<evidence type="ECO:0000259" key="6">
    <source>
        <dbReference type="Pfam" id="PF01545"/>
    </source>
</evidence>
<dbReference type="EMBL" id="SPQT01000013">
    <property type="protein sequence ID" value="TFV45939.1"/>
    <property type="molecule type" value="Genomic_DNA"/>
</dbReference>
<keyword evidence="3 5" id="KW-1133">Transmembrane helix</keyword>
<proteinExistence type="predicted"/>
<dbReference type="Gene3D" id="1.20.1510.10">
    <property type="entry name" value="Cation efflux protein transmembrane domain"/>
    <property type="match status" value="1"/>
</dbReference>
<sequence>MAACQSPVSAAFDVRKICCRGLYSGHADSVFRRVEPMHSHSIEQWTHDHAFLGDRHDENERRTWLVVVLTLVMMVGEIVAGSLFGSMALLADGWHMGTHAAALGIAAFAYRFARRHLGNSHFTFGTGKFGDLAAFSSAIILGLIAVEIAYESVLRLFTPVPIVYGEAIAVAALGLCVNLASAWLLRGSHDHHHHGHGHAHHDHDDHDHHHHHHDNNLRAAYVHVMADAATSVLAIGALLVAMSSGWVWADPAVGLIGSVVIASWAFGLIKSSGAVLLDVRADEKLERTIRARMEVGEDRVTDLHLWQVGPGHCAVLVSVVSDKPKQPAVYKKRLAGLKGLSHVTVEVETCPH</sequence>
<dbReference type="Proteomes" id="UP000297966">
    <property type="component" value="Unassembled WGS sequence"/>
</dbReference>
<feature type="transmembrane region" description="Helical" evidence="5">
    <location>
        <begin position="162"/>
        <end position="185"/>
    </location>
</feature>